<keyword evidence="2" id="KW-1185">Reference proteome</keyword>
<accession>A0A3R8T4M6</accession>
<reference evidence="1 2" key="1">
    <citation type="submission" date="2018-12" db="EMBL/GenBank/DDBJ databases">
        <title>The whole draft genome of Aquabacterium sp. SJQ9.</title>
        <authorList>
            <person name="Sun L."/>
            <person name="Gao X."/>
            <person name="Chen W."/>
            <person name="Huang K."/>
        </authorList>
    </citation>
    <scope>NUCLEOTIDE SEQUENCE [LARGE SCALE GENOMIC DNA]</scope>
    <source>
        <strain evidence="1 2">SJQ9</strain>
    </source>
</reference>
<organism evidence="1 2">
    <name type="scientific">Aquabacterium soli</name>
    <dbReference type="NCBI Taxonomy" id="2493092"/>
    <lineage>
        <taxon>Bacteria</taxon>
        <taxon>Pseudomonadati</taxon>
        <taxon>Pseudomonadota</taxon>
        <taxon>Betaproteobacteria</taxon>
        <taxon>Burkholderiales</taxon>
        <taxon>Aquabacterium</taxon>
    </lineage>
</organism>
<name>A0A3R8T4M6_9BURK</name>
<dbReference type="Proteomes" id="UP000269265">
    <property type="component" value="Unassembled WGS sequence"/>
</dbReference>
<comment type="caution">
    <text evidence="1">The sequence shown here is derived from an EMBL/GenBank/DDBJ whole genome shotgun (WGS) entry which is preliminary data.</text>
</comment>
<dbReference type="OrthoDB" id="6057907at2"/>
<evidence type="ECO:0000313" key="2">
    <source>
        <dbReference type="Proteomes" id="UP000269265"/>
    </source>
</evidence>
<gene>
    <name evidence="1" type="ORF">EIP75_13035</name>
</gene>
<sequence>MGLVSGASISEPAWSQAVLRCDVRQADVTRRFEAVPTTDPQGVTSHDIDGRFRFKAVVGAGPTGEPAYVKLYVYDMAVRGAPVLLHLATHQPPWRAAPEVPALTGWNHVYSSVLGRELVYGCAWQEAAP</sequence>
<proteinExistence type="predicted"/>
<evidence type="ECO:0000313" key="1">
    <source>
        <dbReference type="EMBL" id="RRS03981.1"/>
    </source>
</evidence>
<dbReference type="EMBL" id="RSED01000009">
    <property type="protein sequence ID" value="RRS03981.1"/>
    <property type="molecule type" value="Genomic_DNA"/>
</dbReference>
<protein>
    <submittedName>
        <fullName evidence="1">Uncharacterized protein</fullName>
    </submittedName>
</protein>
<dbReference type="AlphaFoldDB" id="A0A3R8T4M6"/>